<dbReference type="SUPFAM" id="SSF55073">
    <property type="entry name" value="Nucleotide cyclase"/>
    <property type="match status" value="1"/>
</dbReference>
<proteinExistence type="predicted"/>
<dbReference type="InterPro" id="IPR000014">
    <property type="entry name" value="PAS"/>
</dbReference>
<dbReference type="NCBIfam" id="TIGR00254">
    <property type="entry name" value="GGDEF"/>
    <property type="match status" value="1"/>
</dbReference>
<dbReference type="Pfam" id="PF13188">
    <property type="entry name" value="PAS_8"/>
    <property type="match status" value="1"/>
</dbReference>
<dbReference type="GO" id="GO:0006355">
    <property type="term" value="P:regulation of DNA-templated transcription"/>
    <property type="evidence" value="ECO:0007669"/>
    <property type="project" value="InterPro"/>
</dbReference>
<accession>A0A7I7S1M5</accession>
<geneLocation type="plasmid" evidence="6">
    <name>pjcm18538 dna</name>
</geneLocation>
<dbReference type="InterPro" id="IPR043128">
    <property type="entry name" value="Rev_trsase/Diguanyl_cyclase"/>
</dbReference>
<dbReference type="SUPFAM" id="SSF55785">
    <property type="entry name" value="PYP-like sensor domain (PAS domain)"/>
    <property type="match status" value="3"/>
</dbReference>
<feature type="domain" description="PAS" evidence="2">
    <location>
        <begin position="258"/>
        <end position="301"/>
    </location>
</feature>
<feature type="domain" description="GGDEF" evidence="4">
    <location>
        <begin position="426"/>
        <end position="560"/>
    </location>
</feature>
<feature type="compositionally biased region" description="Acidic residues" evidence="1">
    <location>
        <begin position="1"/>
        <end position="10"/>
    </location>
</feature>
<keyword evidence="6" id="KW-1185">Reference proteome</keyword>
<reference evidence="5 6" key="1">
    <citation type="journal article" date="2019" name="Emerg. Microbes Infect.">
        <title>Comprehensive subspecies identification of 175 nontuberculous mycobacteria species based on 7547 genomic profiles.</title>
        <authorList>
            <person name="Matsumoto Y."/>
            <person name="Kinjo T."/>
            <person name="Motooka D."/>
            <person name="Nabeya D."/>
            <person name="Jung N."/>
            <person name="Uechi K."/>
            <person name="Horii T."/>
            <person name="Iida T."/>
            <person name="Fujita J."/>
            <person name="Nakamura S."/>
        </authorList>
    </citation>
    <scope>NUCLEOTIDE SEQUENCE [LARGE SCALE GENOMIC DNA]</scope>
    <source>
        <strain evidence="5 6">JCM 18538</strain>
    </source>
</reference>
<evidence type="ECO:0000259" key="3">
    <source>
        <dbReference type="PROSITE" id="PS50113"/>
    </source>
</evidence>
<dbReference type="NCBIfam" id="TIGR00229">
    <property type="entry name" value="sensory_box"/>
    <property type="match status" value="2"/>
</dbReference>
<dbReference type="EMBL" id="AP022593">
    <property type="protein sequence ID" value="BBY50320.1"/>
    <property type="molecule type" value="Genomic_DNA"/>
</dbReference>
<dbReference type="InterPro" id="IPR013767">
    <property type="entry name" value="PAS_fold"/>
</dbReference>
<dbReference type="InterPro" id="IPR052155">
    <property type="entry name" value="Biofilm_reg_signaling"/>
</dbReference>
<dbReference type="Pfam" id="PF00989">
    <property type="entry name" value="PAS"/>
    <property type="match status" value="1"/>
</dbReference>
<feature type="domain" description="PAS" evidence="2">
    <location>
        <begin position="153"/>
        <end position="198"/>
    </location>
</feature>
<dbReference type="PANTHER" id="PTHR44757">
    <property type="entry name" value="DIGUANYLATE CYCLASE DGCP"/>
    <property type="match status" value="1"/>
</dbReference>
<name>A0A7I7S1M5_9MYCO</name>
<dbReference type="PROSITE" id="PS50112">
    <property type="entry name" value="PAS"/>
    <property type="match status" value="2"/>
</dbReference>
<dbReference type="AlphaFoldDB" id="A0A7I7S1M5"/>
<dbReference type="PANTHER" id="PTHR44757:SF2">
    <property type="entry name" value="BIOFILM ARCHITECTURE MAINTENANCE PROTEIN MBAA"/>
    <property type="match status" value="1"/>
</dbReference>
<evidence type="ECO:0000313" key="6">
    <source>
        <dbReference type="Proteomes" id="UP000467428"/>
    </source>
</evidence>
<feature type="region of interest" description="Disordered" evidence="1">
    <location>
        <begin position="1"/>
        <end position="28"/>
    </location>
</feature>
<dbReference type="PROSITE" id="PS50113">
    <property type="entry name" value="PAC"/>
    <property type="match status" value="1"/>
</dbReference>
<evidence type="ECO:0000313" key="5">
    <source>
        <dbReference type="EMBL" id="BBY50320.1"/>
    </source>
</evidence>
<evidence type="ECO:0000256" key="1">
    <source>
        <dbReference type="SAM" id="MobiDB-lite"/>
    </source>
</evidence>
<dbReference type="InterPro" id="IPR000700">
    <property type="entry name" value="PAS-assoc_C"/>
</dbReference>
<feature type="domain" description="PAC" evidence="3">
    <location>
        <begin position="345"/>
        <end position="398"/>
    </location>
</feature>
<dbReference type="CDD" id="cd00130">
    <property type="entry name" value="PAS"/>
    <property type="match status" value="2"/>
</dbReference>
<dbReference type="KEGG" id="marz:MARA_37880"/>
<gene>
    <name evidence="5" type="ORF">MARA_37880</name>
</gene>
<dbReference type="Gene3D" id="3.30.450.20">
    <property type="entry name" value="PAS domain"/>
    <property type="match status" value="3"/>
</dbReference>
<dbReference type="Pfam" id="PF13426">
    <property type="entry name" value="PAS_9"/>
    <property type="match status" value="1"/>
</dbReference>
<evidence type="ECO:0000259" key="4">
    <source>
        <dbReference type="PROSITE" id="PS50887"/>
    </source>
</evidence>
<evidence type="ECO:0008006" key="7">
    <source>
        <dbReference type="Google" id="ProtNLM"/>
    </source>
</evidence>
<evidence type="ECO:0000259" key="2">
    <source>
        <dbReference type="PROSITE" id="PS50112"/>
    </source>
</evidence>
<dbReference type="Pfam" id="PF00990">
    <property type="entry name" value="GGDEF"/>
    <property type="match status" value="1"/>
</dbReference>
<dbReference type="InterPro" id="IPR029787">
    <property type="entry name" value="Nucleotide_cyclase"/>
</dbReference>
<dbReference type="InterPro" id="IPR035965">
    <property type="entry name" value="PAS-like_dom_sf"/>
</dbReference>
<dbReference type="CDD" id="cd01949">
    <property type="entry name" value="GGDEF"/>
    <property type="match status" value="1"/>
</dbReference>
<dbReference type="RefSeq" id="WP_264076714.1">
    <property type="nucleotide sequence ID" value="NZ_JACKVD010000006.1"/>
</dbReference>
<protein>
    <recommendedName>
        <fullName evidence="7">Diguanylate cyclase</fullName>
    </recommendedName>
</protein>
<dbReference type="SMART" id="SM00091">
    <property type="entry name" value="PAS"/>
    <property type="match status" value="3"/>
</dbReference>
<sequence length="571" mass="61954">MTLGDDEIDAAADVSATDDSPAELSLAGNESADERYRRLLEHSPDAICVHQHGRLVYVNKAGLRWMRADSADQMIGHMITAFVNPESVPAMLSRIAGLRRQGDISEPSEATMLRFDGTRLDVEAVSVLTVWSGEPAYQVIFRDVSAQKAVESALRYQAALVQHVSDAIIATTTDGEVTSWNPAAETIYRRSADEVMRRPVTEAVGAELDPQKVLDLGGVATMTHYDVGGRMLTVRVSAAAMDDGYVLLCTDQTALRRAEQHFETVVASLDEGVLVLDHTGRILSVNPAVKRLLGVTADHLVVGYRELRRAWSEHWEYLAYDAEGAPIKSISEPPVLQTLRDGTPFTGEALNMNAADGQARWLAVSTCRLNPEEGERSAVLISFRDISASRSATERFAHQALHDPLTGLPNRTFLLDSVQRLRDHGQLAAVLFIDLDDLKGVNDSLGHDAGDVVIQAAAQRLRGAVRKDDVVCRFAGDEFIVLLVGPFQPGELPAVTERIQTMLAEPVLVAGFAVQMGASVGVVETGADDDRDGATLLRVADRAMYAAKAQRRRTVVFSTSAKPTPGGQLSR</sequence>
<dbReference type="PROSITE" id="PS50887">
    <property type="entry name" value="GGDEF"/>
    <property type="match status" value="1"/>
</dbReference>
<dbReference type="SMART" id="SM00267">
    <property type="entry name" value="GGDEF"/>
    <property type="match status" value="1"/>
</dbReference>
<dbReference type="Gene3D" id="3.30.70.270">
    <property type="match status" value="1"/>
</dbReference>
<organism evidence="5 6">
    <name type="scientific">Mycolicibacterium arabiense</name>
    <dbReference type="NCBI Taxonomy" id="1286181"/>
    <lineage>
        <taxon>Bacteria</taxon>
        <taxon>Bacillati</taxon>
        <taxon>Actinomycetota</taxon>
        <taxon>Actinomycetes</taxon>
        <taxon>Mycobacteriales</taxon>
        <taxon>Mycobacteriaceae</taxon>
        <taxon>Mycolicibacterium</taxon>
    </lineage>
</organism>
<dbReference type="InterPro" id="IPR000160">
    <property type="entry name" value="GGDEF_dom"/>
</dbReference>
<dbReference type="Proteomes" id="UP000467428">
    <property type="component" value="Chromosome"/>
</dbReference>